<reference evidence="1 2" key="2">
    <citation type="journal article" date="2022" name="Mol. Ecol. Resour.">
        <title>The genomes of chicory, endive, great burdock and yacon provide insights into Asteraceae paleo-polyploidization history and plant inulin production.</title>
        <authorList>
            <person name="Fan W."/>
            <person name="Wang S."/>
            <person name="Wang H."/>
            <person name="Wang A."/>
            <person name="Jiang F."/>
            <person name="Liu H."/>
            <person name="Zhao H."/>
            <person name="Xu D."/>
            <person name="Zhang Y."/>
        </authorList>
    </citation>
    <scope>NUCLEOTIDE SEQUENCE [LARGE SCALE GENOMIC DNA]</scope>
    <source>
        <strain evidence="2">cv. Niubang</strain>
    </source>
</reference>
<reference evidence="2" key="1">
    <citation type="journal article" date="2022" name="Mol. Ecol. Resour.">
        <title>The genomes of chicory, endive, great burdock and yacon provide insights into Asteraceae palaeo-polyploidization history and plant inulin production.</title>
        <authorList>
            <person name="Fan W."/>
            <person name="Wang S."/>
            <person name="Wang H."/>
            <person name="Wang A."/>
            <person name="Jiang F."/>
            <person name="Liu H."/>
            <person name="Zhao H."/>
            <person name="Xu D."/>
            <person name="Zhang Y."/>
        </authorList>
    </citation>
    <scope>NUCLEOTIDE SEQUENCE [LARGE SCALE GENOMIC DNA]</scope>
    <source>
        <strain evidence="2">cv. Niubang</strain>
    </source>
</reference>
<protein>
    <submittedName>
        <fullName evidence="1">Uncharacterized protein</fullName>
    </submittedName>
</protein>
<sequence length="275" mass="31209">MLGSTVATQLRHTRGMNNFEEFKVKDGESLKNVFDRLCVVISDLRKIKVEKNELETNLKFLNSLQSEWNKSCHRLRNDVRISTMQIQEMYEILLTDESIVKDKKAKLDKKNKKTVDPVALLTSQLAEQALSDNAYDGATNDDGEALQKAMILLSQHYNKKFLPRSCSNNLRFTFGSKNVKVPEVKKAAACFNCGKPGHIAKECRVKKVRDSVYYRKKMELAEKRENGTALLAEEEFWLDHSDNEADNVETAHMCFIGDDQSDDGDDDSSTDDVGS</sequence>
<accession>A0ACB8XSH7</accession>
<proteinExistence type="predicted"/>
<comment type="caution">
    <text evidence="1">The sequence shown here is derived from an EMBL/GenBank/DDBJ whole genome shotgun (WGS) entry which is preliminary data.</text>
</comment>
<evidence type="ECO:0000313" key="2">
    <source>
        <dbReference type="Proteomes" id="UP001055879"/>
    </source>
</evidence>
<organism evidence="1 2">
    <name type="scientific">Arctium lappa</name>
    <name type="common">Greater burdock</name>
    <name type="synonym">Lappa major</name>
    <dbReference type="NCBI Taxonomy" id="4217"/>
    <lineage>
        <taxon>Eukaryota</taxon>
        <taxon>Viridiplantae</taxon>
        <taxon>Streptophyta</taxon>
        <taxon>Embryophyta</taxon>
        <taxon>Tracheophyta</taxon>
        <taxon>Spermatophyta</taxon>
        <taxon>Magnoliopsida</taxon>
        <taxon>eudicotyledons</taxon>
        <taxon>Gunneridae</taxon>
        <taxon>Pentapetalae</taxon>
        <taxon>asterids</taxon>
        <taxon>campanulids</taxon>
        <taxon>Asterales</taxon>
        <taxon>Asteraceae</taxon>
        <taxon>Carduoideae</taxon>
        <taxon>Cardueae</taxon>
        <taxon>Arctiinae</taxon>
        <taxon>Arctium</taxon>
    </lineage>
</organism>
<gene>
    <name evidence="1" type="ORF">L6452_39073</name>
</gene>
<name>A0ACB8XSH7_ARCLA</name>
<dbReference type="EMBL" id="CM042061">
    <property type="protein sequence ID" value="KAI3672968.1"/>
    <property type="molecule type" value="Genomic_DNA"/>
</dbReference>
<evidence type="ECO:0000313" key="1">
    <source>
        <dbReference type="EMBL" id="KAI3672968.1"/>
    </source>
</evidence>
<dbReference type="Proteomes" id="UP001055879">
    <property type="component" value="Linkage Group LG15"/>
</dbReference>
<keyword evidence="2" id="KW-1185">Reference proteome</keyword>